<evidence type="ECO:0000313" key="13">
    <source>
        <dbReference type="Proteomes" id="UP001216907"/>
    </source>
</evidence>
<evidence type="ECO:0000256" key="2">
    <source>
        <dbReference type="ARBA" id="ARBA00006402"/>
    </source>
</evidence>
<dbReference type="InterPro" id="IPR029016">
    <property type="entry name" value="GAF-like_dom_sf"/>
</dbReference>
<evidence type="ECO:0000256" key="8">
    <source>
        <dbReference type="ARBA" id="ARBA00022991"/>
    </source>
</evidence>
<dbReference type="Gene3D" id="3.30.450.40">
    <property type="match status" value="1"/>
</dbReference>
<dbReference type="InterPro" id="IPR016132">
    <property type="entry name" value="Phyto_chromo_attachment"/>
</dbReference>
<dbReference type="PANTHER" id="PTHR42878:SF15">
    <property type="entry name" value="BACTERIOPHYTOCHROME"/>
    <property type="match status" value="1"/>
</dbReference>
<keyword evidence="7" id="KW-0418">Kinase</keyword>
<sequence length="748" mass="83377">MMHDPEEAETTVDLTNCADEPIHVPGRIQPHGVLLVLDEPDLVVRQASANAGMLGAPLDAVLGARFEALVDPSEREEVRRWLLSEDVHEANPRRIRIVAGGASATFEGLAHRHRGPLILELEDRREAGEPTTPDLAIAVRRVMTRLEAAKSLQEFCRVAAVETRALTGFERVLVYRFDEDWHGQVYAEDKADFLTPLMHLHFPASDIPEQARRLYSVNRLRMIADSDAEAVPLVPALDPATGRPLDLSFAGLRAVSPIHIRYLKNMGTKTSMSFSLMRDGRLWGLLGCMNYSKPLYLPPTLRSACEFLAALVSVQLAVKEDGEGNEYRTKLQQVRERLLQRMAEETDLARALVDDGGDLLELTGARGAAVVQERTCETLGVTPDKDQVMALVDWLRAQADVDVFATDSLPRIFPEALAYKDAACGLVAVTTSRAQGRYVLWFRPEVVQTVEWAGDPSKPVEPGGSLSPRTSFDLWKEEVHLKSLPWHPAEVAAARALRDAIIAVVVRRAEELTRLNAELERSNNDLDAFAFTTSHDMKEPLRGIHNYATFLMEDYGDRLDAEGVSRLESLVRLSQRMEDLVESMLRYSRLGRADLVYEEVDLTELVEEVVELHRVMLGENHVKVTVPRPLPTVRCDRVQVGQLLSNLVTNAIKYNDRPERSIEIGWREPAAPGGPAVFYVKDDGIGIPEKHHQNVFRLFKRLHGRDKFGGGTGAGLTFSKKIVERHGGAIWIESTPDEGSTFNFTLTG</sequence>
<evidence type="ECO:0000256" key="3">
    <source>
        <dbReference type="ARBA" id="ARBA00012438"/>
    </source>
</evidence>
<dbReference type="Pfam" id="PF00360">
    <property type="entry name" value="PHY"/>
    <property type="match status" value="1"/>
</dbReference>
<dbReference type="Gene3D" id="1.10.287.130">
    <property type="match status" value="1"/>
</dbReference>
<evidence type="ECO:0000256" key="5">
    <source>
        <dbReference type="ARBA" id="ARBA00022606"/>
    </source>
</evidence>
<keyword evidence="9" id="KW-0675">Receptor</keyword>
<dbReference type="PRINTS" id="PR01033">
    <property type="entry name" value="PHYTOCHROME"/>
</dbReference>
<proteinExistence type="inferred from homology"/>
<dbReference type="Pfam" id="PF08446">
    <property type="entry name" value="PAS_2"/>
    <property type="match status" value="1"/>
</dbReference>
<keyword evidence="13" id="KW-1185">Reference proteome</keyword>
<keyword evidence="12" id="KW-0547">Nucleotide-binding</keyword>
<dbReference type="CDD" id="cd00082">
    <property type="entry name" value="HisKA"/>
    <property type="match status" value="1"/>
</dbReference>
<dbReference type="InterPro" id="IPR050351">
    <property type="entry name" value="BphY/WalK/GraS-like"/>
</dbReference>
<name>A0ABT6FI29_9BACT</name>
<feature type="domain" description="Phytochrome chromophore attachment site" evidence="10">
    <location>
        <begin position="151"/>
        <end position="310"/>
    </location>
</feature>
<dbReference type="PROSITE" id="PS50109">
    <property type="entry name" value="HIS_KIN"/>
    <property type="match status" value="1"/>
</dbReference>
<evidence type="ECO:0000256" key="7">
    <source>
        <dbReference type="ARBA" id="ARBA00022777"/>
    </source>
</evidence>
<dbReference type="SUPFAM" id="SSF55781">
    <property type="entry name" value="GAF domain-like"/>
    <property type="match status" value="2"/>
</dbReference>
<dbReference type="InterPro" id="IPR001294">
    <property type="entry name" value="Phytochrome"/>
</dbReference>
<dbReference type="GO" id="GO:0005524">
    <property type="term" value="F:ATP binding"/>
    <property type="evidence" value="ECO:0007669"/>
    <property type="project" value="UniProtKB-KW"/>
</dbReference>
<dbReference type="InterPro" id="IPR043150">
    <property type="entry name" value="Phytochrome_PHY_sf"/>
</dbReference>
<dbReference type="SMART" id="SM00388">
    <property type="entry name" value="HisKA"/>
    <property type="match status" value="1"/>
</dbReference>
<dbReference type="SUPFAM" id="SSF55785">
    <property type="entry name" value="PYP-like sensor domain (PAS domain)"/>
    <property type="match status" value="1"/>
</dbReference>
<dbReference type="InterPro" id="IPR003018">
    <property type="entry name" value="GAF"/>
</dbReference>
<dbReference type="Gene3D" id="3.30.565.10">
    <property type="entry name" value="Histidine kinase-like ATPase, C-terminal domain"/>
    <property type="match status" value="1"/>
</dbReference>
<comment type="catalytic activity">
    <reaction evidence="1">
        <text>ATP + protein L-histidine = ADP + protein N-phospho-L-histidine.</text>
        <dbReference type="EC" id="2.7.13.3"/>
    </reaction>
</comment>
<dbReference type="SUPFAM" id="SSF55874">
    <property type="entry name" value="ATPase domain of HSP90 chaperone/DNA topoisomerase II/histidine kinase"/>
    <property type="match status" value="1"/>
</dbReference>
<protein>
    <recommendedName>
        <fullName evidence="3">histidine kinase</fullName>
        <ecNumber evidence="3">2.7.13.3</ecNumber>
    </recommendedName>
</protein>
<accession>A0ABT6FI29</accession>
<dbReference type="InterPro" id="IPR036890">
    <property type="entry name" value="HATPase_C_sf"/>
</dbReference>
<feature type="domain" description="Histidine kinase" evidence="11">
    <location>
        <begin position="532"/>
        <end position="748"/>
    </location>
</feature>
<dbReference type="SUPFAM" id="SSF47384">
    <property type="entry name" value="Homodimeric domain of signal transducing histidine kinase"/>
    <property type="match status" value="1"/>
</dbReference>
<dbReference type="InterPro" id="IPR036097">
    <property type="entry name" value="HisK_dim/P_sf"/>
</dbReference>
<keyword evidence="6" id="KW-0808">Transferase</keyword>
<dbReference type="InterPro" id="IPR003594">
    <property type="entry name" value="HATPase_dom"/>
</dbReference>
<dbReference type="PANTHER" id="PTHR42878">
    <property type="entry name" value="TWO-COMPONENT HISTIDINE KINASE"/>
    <property type="match status" value="1"/>
</dbReference>
<comment type="similarity">
    <text evidence="2">In the N-terminal section; belongs to the phytochrome family.</text>
</comment>
<keyword evidence="4" id="KW-0600">Photoreceptor protein</keyword>
<dbReference type="Gene3D" id="3.30.450.270">
    <property type="match status" value="1"/>
</dbReference>
<dbReference type="InterPro" id="IPR005467">
    <property type="entry name" value="His_kinase_dom"/>
</dbReference>
<gene>
    <name evidence="12" type="ORF">PZE19_24965</name>
</gene>
<dbReference type="InterPro" id="IPR003661">
    <property type="entry name" value="HisK_dim/P_dom"/>
</dbReference>
<dbReference type="InterPro" id="IPR035965">
    <property type="entry name" value="PAS-like_dom_sf"/>
</dbReference>
<evidence type="ECO:0000256" key="9">
    <source>
        <dbReference type="ARBA" id="ARBA00023170"/>
    </source>
</evidence>
<evidence type="ECO:0000256" key="1">
    <source>
        <dbReference type="ARBA" id="ARBA00000085"/>
    </source>
</evidence>
<dbReference type="SMART" id="SM00065">
    <property type="entry name" value="GAF"/>
    <property type="match status" value="1"/>
</dbReference>
<evidence type="ECO:0000313" key="12">
    <source>
        <dbReference type="EMBL" id="MDG3007033.1"/>
    </source>
</evidence>
<evidence type="ECO:0000256" key="4">
    <source>
        <dbReference type="ARBA" id="ARBA00022543"/>
    </source>
</evidence>
<dbReference type="Pfam" id="PF02518">
    <property type="entry name" value="HATPase_c"/>
    <property type="match status" value="1"/>
</dbReference>
<keyword evidence="12" id="KW-0067">ATP-binding</keyword>
<reference evidence="12 13" key="1">
    <citation type="submission" date="2023-03" db="EMBL/GenBank/DDBJ databases">
        <title>Paludisphaera mucosa sp. nov. a novel planctomycete from northern fen.</title>
        <authorList>
            <person name="Ivanova A."/>
        </authorList>
    </citation>
    <scope>NUCLEOTIDE SEQUENCE [LARGE SCALE GENOMIC DNA]</scope>
    <source>
        <strain evidence="12 13">Pla2</strain>
    </source>
</reference>
<comment type="caution">
    <text evidence="12">The sequence shown here is derived from an EMBL/GenBank/DDBJ whole genome shotgun (WGS) entry which is preliminary data.</text>
</comment>
<evidence type="ECO:0000259" key="11">
    <source>
        <dbReference type="PROSITE" id="PS50109"/>
    </source>
</evidence>
<dbReference type="SMART" id="SM00387">
    <property type="entry name" value="HATPase_c"/>
    <property type="match status" value="1"/>
</dbReference>
<evidence type="ECO:0000259" key="10">
    <source>
        <dbReference type="PROSITE" id="PS50046"/>
    </source>
</evidence>
<dbReference type="Pfam" id="PF00512">
    <property type="entry name" value="HisKA"/>
    <property type="match status" value="1"/>
</dbReference>
<dbReference type="EMBL" id="JARRAG010000002">
    <property type="protein sequence ID" value="MDG3007033.1"/>
    <property type="molecule type" value="Genomic_DNA"/>
</dbReference>
<dbReference type="EC" id="2.7.13.3" evidence="3"/>
<evidence type="ECO:0000256" key="6">
    <source>
        <dbReference type="ARBA" id="ARBA00022679"/>
    </source>
</evidence>
<dbReference type="Gene3D" id="3.30.450.20">
    <property type="entry name" value="PAS domain"/>
    <property type="match status" value="1"/>
</dbReference>
<organism evidence="12 13">
    <name type="scientific">Paludisphaera mucosa</name>
    <dbReference type="NCBI Taxonomy" id="3030827"/>
    <lineage>
        <taxon>Bacteria</taxon>
        <taxon>Pseudomonadati</taxon>
        <taxon>Planctomycetota</taxon>
        <taxon>Planctomycetia</taxon>
        <taxon>Isosphaerales</taxon>
        <taxon>Isosphaeraceae</taxon>
        <taxon>Paludisphaera</taxon>
    </lineage>
</organism>
<dbReference type="RefSeq" id="WP_277863323.1">
    <property type="nucleotide sequence ID" value="NZ_JARRAG010000002.1"/>
</dbReference>
<keyword evidence="5" id="KW-0716">Sensory transduction</keyword>
<dbReference type="Proteomes" id="UP001216907">
    <property type="component" value="Unassembled WGS sequence"/>
</dbReference>
<dbReference type="Pfam" id="PF01590">
    <property type="entry name" value="GAF"/>
    <property type="match status" value="1"/>
</dbReference>
<keyword evidence="8" id="KW-0157">Chromophore</keyword>
<dbReference type="InterPro" id="IPR013654">
    <property type="entry name" value="PAS_2"/>
</dbReference>
<dbReference type="InterPro" id="IPR013515">
    <property type="entry name" value="Phytochrome_cen-reg"/>
</dbReference>
<dbReference type="PROSITE" id="PS50046">
    <property type="entry name" value="PHYTOCHROME_2"/>
    <property type="match status" value="1"/>
</dbReference>